<accession>A0A812ZA96</accession>
<dbReference type="AlphaFoldDB" id="A0A812ZA96"/>
<dbReference type="Proteomes" id="UP000601435">
    <property type="component" value="Unassembled WGS sequence"/>
</dbReference>
<dbReference type="InterPro" id="IPR027417">
    <property type="entry name" value="P-loop_NTPase"/>
</dbReference>
<evidence type="ECO:0000313" key="3">
    <source>
        <dbReference type="EMBL" id="CAE7818004.1"/>
    </source>
</evidence>
<dbReference type="PANTHER" id="PTHR24223">
    <property type="entry name" value="ATP-BINDING CASSETTE SUB-FAMILY C"/>
    <property type="match status" value="1"/>
</dbReference>
<protein>
    <submittedName>
        <fullName evidence="3">ABCC2 protein</fullName>
    </submittedName>
</protein>
<organism evidence="3 4">
    <name type="scientific">Symbiodinium necroappetens</name>
    <dbReference type="NCBI Taxonomy" id="1628268"/>
    <lineage>
        <taxon>Eukaryota</taxon>
        <taxon>Sar</taxon>
        <taxon>Alveolata</taxon>
        <taxon>Dinophyceae</taxon>
        <taxon>Suessiales</taxon>
        <taxon>Symbiodiniaceae</taxon>
        <taxon>Symbiodinium</taxon>
    </lineage>
</organism>
<dbReference type="InterPro" id="IPR050173">
    <property type="entry name" value="ABC_transporter_C-like"/>
</dbReference>
<evidence type="ECO:0000256" key="2">
    <source>
        <dbReference type="ARBA" id="ARBA00022840"/>
    </source>
</evidence>
<evidence type="ECO:0000256" key="1">
    <source>
        <dbReference type="ARBA" id="ARBA00022741"/>
    </source>
</evidence>
<reference evidence="3" key="1">
    <citation type="submission" date="2021-02" db="EMBL/GenBank/DDBJ databases">
        <authorList>
            <person name="Dougan E. K."/>
            <person name="Rhodes N."/>
            <person name="Thang M."/>
            <person name="Chan C."/>
        </authorList>
    </citation>
    <scope>NUCLEOTIDE SEQUENCE</scope>
</reference>
<dbReference type="GO" id="GO:0005524">
    <property type="term" value="F:ATP binding"/>
    <property type="evidence" value="ECO:0007669"/>
    <property type="project" value="UniProtKB-KW"/>
</dbReference>
<dbReference type="EMBL" id="CAJNJA010046545">
    <property type="protein sequence ID" value="CAE7818004.1"/>
    <property type="molecule type" value="Genomic_DNA"/>
</dbReference>
<dbReference type="GO" id="GO:0042626">
    <property type="term" value="F:ATPase-coupled transmembrane transporter activity"/>
    <property type="evidence" value="ECO:0007669"/>
    <property type="project" value="TreeGrafter"/>
</dbReference>
<dbReference type="Gene3D" id="3.40.50.300">
    <property type="entry name" value="P-loop containing nucleotide triphosphate hydrolases"/>
    <property type="match status" value="1"/>
</dbReference>
<gene>
    <name evidence="3" type="primary">ABCC2</name>
    <name evidence="3" type="ORF">SNEC2469_LOCUS24296</name>
</gene>
<keyword evidence="2" id="KW-0067">ATP-binding</keyword>
<proteinExistence type="predicted"/>
<sequence>VRFNLDPFGAKSDEEFQSPVTVFFGYVLEKSQLKPRIESAGGLDSKVEEGGGNYSVGELQLLCLARALLRRQETGGLLLLDEATSALDQETDQTIQKVIRSDFNCTIITIAHRIQTLMDYDKVAVFEGGKVVEFDSPQELLKQPSKFQALAKEGGVIA</sequence>
<dbReference type="GO" id="GO:0016020">
    <property type="term" value="C:membrane"/>
    <property type="evidence" value="ECO:0007669"/>
    <property type="project" value="TreeGrafter"/>
</dbReference>
<name>A0A812ZA96_9DINO</name>
<dbReference type="OrthoDB" id="442846at2759"/>
<keyword evidence="1" id="KW-0547">Nucleotide-binding</keyword>
<feature type="non-terminal residue" evidence="3">
    <location>
        <position position="1"/>
    </location>
</feature>
<keyword evidence="4" id="KW-1185">Reference proteome</keyword>
<dbReference type="SUPFAM" id="SSF52540">
    <property type="entry name" value="P-loop containing nucleoside triphosphate hydrolases"/>
    <property type="match status" value="1"/>
</dbReference>
<comment type="caution">
    <text evidence="3">The sequence shown here is derived from an EMBL/GenBank/DDBJ whole genome shotgun (WGS) entry which is preliminary data.</text>
</comment>
<evidence type="ECO:0000313" key="4">
    <source>
        <dbReference type="Proteomes" id="UP000601435"/>
    </source>
</evidence>